<evidence type="ECO:0000313" key="7">
    <source>
        <dbReference type="Proteomes" id="UP000682951"/>
    </source>
</evidence>
<evidence type="ECO:0000256" key="3">
    <source>
        <dbReference type="ARBA" id="ARBA00022989"/>
    </source>
</evidence>
<keyword evidence="3 5" id="KW-1133">Transmembrane helix</keyword>
<evidence type="ECO:0000256" key="4">
    <source>
        <dbReference type="ARBA" id="ARBA00023136"/>
    </source>
</evidence>
<evidence type="ECO:0000313" key="6">
    <source>
        <dbReference type="EMBL" id="MBR8463516.1"/>
    </source>
</evidence>
<comment type="subcellular location">
    <subcellularLocation>
        <location evidence="1">Membrane</location>
        <topology evidence="1">Multi-pass membrane protein</topology>
    </subcellularLocation>
</comment>
<gene>
    <name evidence="6" type="ORF">KDD93_02890</name>
</gene>
<dbReference type="RefSeq" id="WP_212141655.1">
    <property type="nucleotide sequence ID" value="NZ_JAGSSW010000002.1"/>
</dbReference>
<evidence type="ECO:0000256" key="2">
    <source>
        <dbReference type="ARBA" id="ARBA00022692"/>
    </source>
</evidence>
<sequence length="244" mass="27828">MSIFWLSWRDFLTAKFITLSILPLVLSVAVLISVMMLGGSELWELLLAGAMSGEYIFFDTSSYPLVAKILSFEIVRYLISGLFYILSTFLVVILSVAIALLIAGFLTPIVTREINARHYNIAQTSMVGTSRVLWLMTTAIFKFLGILLLCLPFIFIIPILSFFFINIPFFYLYYKFLLIDVASNALSESKFELVWLEGGGFKFILACAVFYIISLVPLLGLFLQLFFIIFLTHIFYQKQTIVKF</sequence>
<feature type="transmembrane region" description="Helical" evidence="5">
    <location>
        <begin position="82"/>
        <end position="111"/>
    </location>
</feature>
<keyword evidence="7" id="KW-1185">Reference proteome</keyword>
<feature type="transmembrane region" description="Helical" evidence="5">
    <location>
        <begin position="12"/>
        <end position="37"/>
    </location>
</feature>
<organism evidence="6 7">
    <name type="scientific">Campylobacter anatolicus</name>
    <dbReference type="NCBI Taxonomy" id="2829105"/>
    <lineage>
        <taxon>Bacteria</taxon>
        <taxon>Pseudomonadati</taxon>
        <taxon>Campylobacterota</taxon>
        <taxon>Epsilonproteobacteria</taxon>
        <taxon>Campylobacterales</taxon>
        <taxon>Campylobacteraceae</taxon>
        <taxon>Campylobacter</taxon>
    </lineage>
</organism>
<reference evidence="6 7" key="1">
    <citation type="submission" date="2021-04" db="EMBL/GenBank/DDBJ databases">
        <title>Molecular and phenotypic characterization and identification of bacterial isolates recovered from the Anatolian ground squirrels (Spermophilus xanthoprymnus) and which have the potential to form a new species in the Campylobacter genus.</title>
        <authorList>
            <person name="Aydin F."/>
            <person name="Abay S."/>
            <person name="Kayman T."/>
            <person name="Karakaya E."/>
            <person name="Mustak H.K."/>
            <person name="Mustak I.B."/>
            <person name="Bilgin N."/>
            <person name="Duzler A."/>
            <person name="Sahin O."/>
            <person name="Guran O."/>
            <person name="Saticioglu I.B."/>
        </authorList>
    </citation>
    <scope>NUCLEOTIDE SEQUENCE [LARGE SCALE GENOMIC DNA]</scope>
    <source>
        <strain evidence="7">faydin-G24</strain>
    </source>
</reference>
<protein>
    <submittedName>
        <fullName evidence="6">EI24 domain-containing protein</fullName>
    </submittedName>
</protein>
<name>A0ABS5HHI3_9BACT</name>
<comment type="caution">
    <text evidence="6">The sequence shown here is derived from an EMBL/GenBank/DDBJ whole genome shotgun (WGS) entry which is preliminary data.</text>
</comment>
<dbReference type="InterPro" id="IPR059112">
    <property type="entry name" value="CysZ/EI24"/>
</dbReference>
<accession>A0ABS5HHI3</accession>
<keyword evidence="2 5" id="KW-0812">Transmembrane</keyword>
<proteinExistence type="predicted"/>
<keyword evidence="4 5" id="KW-0472">Membrane</keyword>
<feature type="transmembrane region" description="Helical" evidence="5">
    <location>
        <begin position="219"/>
        <end position="236"/>
    </location>
</feature>
<dbReference type="Proteomes" id="UP000682951">
    <property type="component" value="Unassembled WGS sequence"/>
</dbReference>
<evidence type="ECO:0000256" key="1">
    <source>
        <dbReference type="ARBA" id="ARBA00004141"/>
    </source>
</evidence>
<evidence type="ECO:0000256" key="5">
    <source>
        <dbReference type="SAM" id="Phobius"/>
    </source>
</evidence>
<dbReference type="Pfam" id="PF07264">
    <property type="entry name" value="EI24"/>
    <property type="match status" value="1"/>
</dbReference>
<dbReference type="EMBL" id="JAGSSW010000002">
    <property type="protein sequence ID" value="MBR8463516.1"/>
    <property type="molecule type" value="Genomic_DNA"/>
</dbReference>